<dbReference type="OrthoDB" id="659223at2"/>
<gene>
    <name evidence="3" type="ORF">SAMN04488034_102179</name>
</gene>
<dbReference type="PROSITE" id="PS50110">
    <property type="entry name" value="RESPONSE_REGULATORY"/>
    <property type="match status" value="1"/>
</dbReference>
<dbReference type="InterPro" id="IPR011006">
    <property type="entry name" value="CheY-like_superfamily"/>
</dbReference>
<keyword evidence="3" id="KW-0238">DNA-binding</keyword>
<dbReference type="AlphaFoldDB" id="A0A1H5L866"/>
<protein>
    <submittedName>
        <fullName evidence="3">DNA-binding response regulator, NarL/FixJ family, contains REC and HTH domains</fullName>
    </submittedName>
</protein>
<dbReference type="SUPFAM" id="SSF52172">
    <property type="entry name" value="CheY-like"/>
    <property type="match status" value="1"/>
</dbReference>
<dbReference type="PANTHER" id="PTHR45566:SF2">
    <property type="entry name" value="NARL SUBFAMILY"/>
    <property type="match status" value="1"/>
</dbReference>
<dbReference type="GO" id="GO:0000160">
    <property type="term" value="P:phosphorelay signal transduction system"/>
    <property type="evidence" value="ECO:0007669"/>
    <property type="project" value="InterPro"/>
</dbReference>
<dbReference type="InterPro" id="IPR001789">
    <property type="entry name" value="Sig_transdc_resp-reg_receiver"/>
</dbReference>
<reference evidence="3 4" key="1">
    <citation type="submission" date="2016-10" db="EMBL/GenBank/DDBJ databases">
        <authorList>
            <person name="de Groot N.N."/>
        </authorList>
    </citation>
    <scope>NUCLEOTIDE SEQUENCE [LARGE SCALE GENOMIC DNA]</scope>
    <source>
        <strain evidence="3 4">DSM 23553</strain>
    </source>
</reference>
<accession>A0A1H5L866</accession>
<evidence type="ECO:0000313" key="3">
    <source>
        <dbReference type="EMBL" id="SEE73282.1"/>
    </source>
</evidence>
<proteinExistence type="predicted"/>
<dbReference type="PANTHER" id="PTHR45566">
    <property type="entry name" value="HTH-TYPE TRANSCRIPTIONAL REGULATOR YHJB-RELATED"/>
    <property type="match status" value="1"/>
</dbReference>
<dbReference type="STRING" id="390640.SAMN04488034_102179"/>
<dbReference type="RefSeq" id="WP_093112517.1">
    <property type="nucleotide sequence ID" value="NZ_FNGG01000002.1"/>
</dbReference>
<dbReference type="InterPro" id="IPR051015">
    <property type="entry name" value="EvgA-like"/>
</dbReference>
<keyword evidence="1" id="KW-0597">Phosphoprotein</keyword>
<name>A0A1H5L866_9FLAO</name>
<dbReference type="Proteomes" id="UP000199448">
    <property type="component" value="Unassembled WGS sequence"/>
</dbReference>
<evidence type="ECO:0000256" key="1">
    <source>
        <dbReference type="PROSITE-ProRule" id="PRU00169"/>
    </source>
</evidence>
<evidence type="ECO:0000259" key="2">
    <source>
        <dbReference type="PROSITE" id="PS50110"/>
    </source>
</evidence>
<dbReference type="EMBL" id="FNUG01000002">
    <property type="protein sequence ID" value="SEE73282.1"/>
    <property type="molecule type" value="Genomic_DNA"/>
</dbReference>
<sequence length="221" mass="25354">MFKKVLVAEDMDSVNHAVASVLKELNIDNVQHAQYCDKAWLMAKKAILEDEPFDLLICDLSFKIDHQHNKINSGKELIALLKQEDPNLKILVNSIEDHPQTVKTLWDSGNIEGYVCKDQHGMRDLREAILKLDNGEQYNSETIENALQQKNLFTLSDFEINILSFISNGFTQDEIQERLKQKNISPNSKSAVEKRLKELREQFNARTTPHLIGIVKDLNLI</sequence>
<evidence type="ECO:0000313" key="4">
    <source>
        <dbReference type="Proteomes" id="UP000199448"/>
    </source>
</evidence>
<organism evidence="3 4">
    <name type="scientific">Salinimicrobium catena</name>
    <dbReference type="NCBI Taxonomy" id="390640"/>
    <lineage>
        <taxon>Bacteria</taxon>
        <taxon>Pseudomonadati</taxon>
        <taxon>Bacteroidota</taxon>
        <taxon>Flavobacteriia</taxon>
        <taxon>Flavobacteriales</taxon>
        <taxon>Flavobacteriaceae</taxon>
        <taxon>Salinimicrobium</taxon>
    </lineage>
</organism>
<keyword evidence="4" id="KW-1185">Reference proteome</keyword>
<feature type="modified residue" description="4-aspartylphosphate" evidence="1">
    <location>
        <position position="59"/>
    </location>
</feature>
<dbReference type="Gene3D" id="3.40.50.2300">
    <property type="match status" value="1"/>
</dbReference>
<dbReference type="GO" id="GO:0003677">
    <property type="term" value="F:DNA binding"/>
    <property type="evidence" value="ECO:0007669"/>
    <property type="project" value="UniProtKB-KW"/>
</dbReference>
<feature type="domain" description="Response regulatory" evidence="2">
    <location>
        <begin position="4"/>
        <end position="132"/>
    </location>
</feature>